<evidence type="ECO:0000256" key="3">
    <source>
        <dbReference type="ARBA" id="ARBA00022491"/>
    </source>
</evidence>
<organism evidence="12">
    <name type="scientific">Caenorhabditis remanei</name>
    <name type="common">Caenorhabditis vulgaris</name>
    <dbReference type="NCBI Taxonomy" id="31234"/>
    <lineage>
        <taxon>Eukaryota</taxon>
        <taxon>Metazoa</taxon>
        <taxon>Ecdysozoa</taxon>
        <taxon>Nematoda</taxon>
        <taxon>Chromadorea</taxon>
        <taxon>Rhabditida</taxon>
        <taxon>Rhabditina</taxon>
        <taxon>Rhabditomorpha</taxon>
        <taxon>Rhabditoidea</taxon>
        <taxon>Rhabditidae</taxon>
        <taxon>Peloderinae</taxon>
        <taxon>Caenorhabditis</taxon>
    </lineage>
</organism>
<dbReference type="Proteomes" id="UP000008281">
    <property type="component" value="Unassembled WGS sequence"/>
</dbReference>
<dbReference type="Pfam" id="PF01628">
    <property type="entry name" value="HrcA"/>
    <property type="match status" value="1"/>
</dbReference>
<evidence type="ECO:0000313" key="12">
    <source>
        <dbReference type="Proteomes" id="UP000008281"/>
    </source>
</evidence>
<dbReference type="PANTHER" id="PTHR34824:SF1">
    <property type="entry name" value="HEAT-INDUCIBLE TRANSCRIPTION REPRESSOR HRCA"/>
    <property type="match status" value="1"/>
</dbReference>
<dbReference type="InParanoid" id="E3NWX3"/>
<sequence>MVSERSLAVLHALVGDYVESNEPVGSKSIVERHSFGVSAATIRNDMALLEDEELIAAPHTSSGRVPTDKGYRLYVDTLSRFQPLSAGQRAAIERFLGESSDLDDAMARTVRLLAQLTNQVAVVQYPSLKRTAVRHIDLVAVGEARVLCVLILGTGVVEQQVAALPAVRVTEAWVHGLRERIAGAVIGSDLERAVQAVELLDRTVGDWAEPAEAELVRSVLSLNEVRTEPEATPRVTLVQALAKGDRDERAVEQATEFGVDRVVPWQAARSVSRWDGAGGAEKAAKGVAKWARIAREASKQSLRARVPEVGAPISSGELRAAASDPDRAVIALHPRGERTLSDWAAGFAAGTSRPAEILLVVGPEGGFSDAELDALESAGAEILVLGTTVLRTSSAGPAGLAVLNVALGRW</sequence>
<dbReference type="OrthoDB" id="3465at2759"/>
<dbReference type="CDD" id="cd18084">
    <property type="entry name" value="RsmE-like"/>
    <property type="match status" value="1"/>
</dbReference>
<dbReference type="InterPro" id="IPR029026">
    <property type="entry name" value="tRNA_m1G_MTases_N"/>
</dbReference>
<evidence type="ECO:0000256" key="4">
    <source>
        <dbReference type="ARBA" id="ARBA00023015"/>
    </source>
</evidence>
<keyword evidence="3" id="KW-0678">Repressor</keyword>
<keyword evidence="12" id="KW-1185">Reference proteome</keyword>
<gene>
    <name evidence="11" type="ORF">CRE_18396</name>
</gene>
<dbReference type="EMBL" id="DS271903">
    <property type="protein sequence ID" value="EFP06573.1"/>
    <property type="molecule type" value="Genomic_DNA"/>
</dbReference>
<dbReference type="STRING" id="31234.E3NWX3"/>
<dbReference type="EC" id="2.1.1.193" evidence="2"/>
<protein>
    <recommendedName>
        <fullName evidence="2">16S rRNA (uracil(1498)-N(3))-methyltransferase</fullName>
        <ecNumber evidence="2">2.1.1.193</ecNumber>
    </recommendedName>
</protein>
<reference evidence="11" key="1">
    <citation type="submission" date="2007-07" db="EMBL/GenBank/DDBJ databases">
        <title>PCAP assembly of the Caenorhabditis remanei genome.</title>
        <authorList>
            <consortium name="The Caenorhabditis remanei Sequencing Consortium"/>
            <person name="Wilson R.K."/>
        </authorList>
    </citation>
    <scope>NUCLEOTIDE SEQUENCE [LARGE SCALE GENOMIC DNA]</scope>
    <source>
        <strain evidence="11">PB4641</strain>
    </source>
</reference>
<dbReference type="HAMAP" id="MF_00081">
    <property type="entry name" value="HrcA"/>
    <property type="match status" value="1"/>
</dbReference>
<evidence type="ECO:0000313" key="11">
    <source>
        <dbReference type="EMBL" id="EFP06573.1"/>
    </source>
</evidence>
<dbReference type="GO" id="GO:0008168">
    <property type="term" value="F:methyltransferase activity"/>
    <property type="evidence" value="ECO:0007669"/>
    <property type="project" value="InterPro"/>
</dbReference>
<dbReference type="Pfam" id="PF04452">
    <property type="entry name" value="Methyltrans_RNA"/>
    <property type="match status" value="1"/>
</dbReference>
<dbReference type="InterPro" id="IPR029028">
    <property type="entry name" value="Alpha/beta_knot_MTases"/>
</dbReference>
<dbReference type="InterPro" id="IPR002571">
    <property type="entry name" value="HrcA"/>
</dbReference>
<keyword evidence="6" id="KW-0804">Transcription</keyword>
<comment type="catalytic activity">
    <reaction evidence="8">
        <text>uridine(1498) in 16S rRNA + S-adenosyl-L-methionine = N(3)-methyluridine(1498) in 16S rRNA + S-adenosyl-L-homocysteine + H(+)</text>
        <dbReference type="Rhea" id="RHEA:42920"/>
        <dbReference type="Rhea" id="RHEA-COMP:10283"/>
        <dbReference type="Rhea" id="RHEA-COMP:10284"/>
        <dbReference type="ChEBI" id="CHEBI:15378"/>
        <dbReference type="ChEBI" id="CHEBI:57856"/>
        <dbReference type="ChEBI" id="CHEBI:59789"/>
        <dbReference type="ChEBI" id="CHEBI:65315"/>
        <dbReference type="ChEBI" id="CHEBI:74502"/>
        <dbReference type="EC" id="2.1.1.193"/>
    </reaction>
</comment>
<dbReference type="SUPFAM" id="SSF55781">
    <property type="entry name" value="GAF domain-like"/>
    <property type="match status" value="1"/>
</dbReference>
<keyword evidence="5" id="KW-0346">Stress response</keyword>
<evidence type="ECO:0000256" key="5">
    <source>
        <dbReference type="ARBA" id="ARBA00023016"/>
    </source>
</evidence>
<evidence type="ECO:0000259" key="9">
    <source>
        <dbReference type="Pfam" id="PF01628"/>
    </source>
</evidence>
<comment type="function">
    <text evidence="7">Specifically methylates the N3 position of the uracil ring of uridine 1498 (m3U1498) in 16S rRNA. Acts on the fully assembled 30S ribosomal subunit.</text>
</comment>
<feature type="domain" description="Heat-inducible transcription repressor HrcA C-terminal" evidence="9">
    <location>
        <begin position="103"/>
        <end position="198"/>
    </location>
</feature>
<evidence type="ECO:0000256" key="2">
    <source>
        <dbReference type="ARBA" id="ARBA00012328"/>
    </source>
</evidence>
<evidence type="ECO:0000259" key="10">
    <source>
        <dbReference type="Pfam" id="PF04452"/>
    </source>
</evidence>
<dbReference type="InterPro" id="IPR046886">
    <property type="entry name" value="RsmE_MTase_dom"/>
</dbReference>
<dbReference type="HOGENOM" id="CLU_671302_0_0_1"/>
<evidence type="ECO:0000256" key="7">
    <source>
        <dbReference type="ARBA" id="ARBA00025699"/>
    </source>
</evidence>
<name>E3NWX3_CAERE</name>
<dbReference type="SUPFAM" id="SSF46785">
    <property type="entry name" value="Winged helix' DNA-binding domain"/>
    <property type="match status" value="1"/>
</dbReference>
<keyword evidence="4" id="KW-0805">Transcription regulation</keyword>
<dbReference type="GO" id="GO:0003677">
    <property type="term" value="F:DNA binding"/>
    <property type="evidence" value="ECO:0007669"/>
    <property type="project" value="InterPro"/>
</dbReference>
<dbReference type="InterPro" id="IPR036388">
    <property type="entry name" value="WH-like_DNA-bd_sf"/>
</dbReference>
<dbReference type="AlphaFoldDB" id="E3NWX3"/>
<dbReference type="GO" id="GO:0045892">
    <property type="term" value="P:negative regulation of DNA-templated transcription"/>
    <property type="evidence" value="ECO:0007669"/>
    <property type="project" value="TreeGrafter"/>
</dbReference>
<evidence type="ECO:0000256" key="8">
    <source>
        <dbReference type="ARBA" id="ARBA00047944"/>
    </source>
</evidence>
<feature type="domain" description="Ribosomal RNA small subunit methyltransferase E methyltransferase" evidence="10">
    <location>
        <begin position="233"/>
        <end position="403"/>
    </location>
</feature>
<dbReference type="NCBIfam" id="TIGR00046">
    <property type="entry name" value="RsmE family RNA methyltransferase"/>
    <property type="match status" value="1"/>
</dbReference>
<evidence type="ECO:0000256" key="6">
    <source>
        <dbReference type="ARBA" id="ARBA00023163"/>
    </source>
</evidence>
<dbReference type="InterPro" id="IPR006700">
    <property type="entry name" value="RsmE"/>
</dbReference>
<evidence type="ECO:0000256" key="1">
    <source>
        <dbReference type="ARBA" id="ARBA00005528"/>
    </source>
</evidence>
<proteinExistence type="inferred from homology"/>
<dbReference type="GO" id="GO:0006364">
    <property type="term" value="P:rRNA processing"/>
    <property type="evidence" value="ECO:0007669"/>
    <property type="project" value="InterPro"/>
</dbReference>
<dbReference type="InterPro" id="IPR036390">
    <property type="entry name" value="WH_DNA-bd_sf"/>
</dbReference>
<dbReference type="InterPro" id="IPR021153">
    <property type="entry name" value="HrcA_C"/>
</dbReference>
<accession>E3NWX3</accession>
<dbReference type="PANTHER" id="PTHR34824">
    <property type="entry name" value="HEAT-INDUCIBLE TRANSCRIPTION REPRESSOR HRCA"/>
    <property type="match status" value="1"/>
</dbReference>
<dbReference type="Gene3D" id="1.10.10.10">
    <property type="entry name" value="Winged helix-like DNA-binding domain superfamily/Winged helix DNA-binding domain"/>
    <property type="match status" value="1"/>
</dbReference>
<dbReference type="Gene3D" id="3.40.1280.10">
    <property type="match status" value="1"/>
</dbReference>
<dbReference type="SUPFAM" id="SSF75217">
    <property type="entry name" value="alpha/beta knot"/>
    <property type="match status" value="1"/>
</dbReference>
<comment type="similarity">
    <text evidence="1">Belongs to the RNA methyltransferase RsmE family.</text>
</comment>